<keyword evidence="3" id="KW-1185">Reference proteome</keyword>
<evidence type="ECO:0000256" key="1">
    <source>
        <dbReference type="SAM" id="Phobius"/>
    </source>
</evidence>
<keyword evidence="1" id="KW-1133">Transmembrane helix</keyword>
<dbReference type="RefSeq" id="WP_133264160.1">
    <property type="nucleotide sequence ID" value="NZ_JAGYGP010000006.1"/>
</dbReference>
<dbReference type="Proteomes" id="UP000295681">
    <property type="component" value="Unassembled WGS sequence"/>
</dbReference>
<dbReference type="AlphaFoldDB" id="A0A4R5NAC3"/>
<proteinExistence type="predicted"/>
<dbReference type="EMBL" id="PUFI01000005">
    <property type="protein sequence ID" value="TDG69439.1"/>
    <property type="molecule type" value="Genomic_DNA"/>
</dbReference>
<feature type="transmembrane region" description="Helical" evidence="1">
    <location>
        <begin position="145"/>
        <end position="163"/>
    </location>
</feature>
<keyword evidence="1" id="KW-0812">Transmembrane</keyword>
<evidence type="ECO:0008006" key="4">
    <source>
        <dbReference type="Google" id="ProtNLM"/>
    </source>
</evidence>
<reference evidence="2 3" key="1">
    <citation type="journal article" date="2019" name="Appl. Microbiol. Biotechnol.">
        <title>Uncovering carbohydrate metabolism through a genotype-phenotype association study of 56 lactic acid bacteria genomes.</title>
        <authorList>
            <person name="Buron-Moles G."/>
            <person name="Chailyan A."/>
            <person name="Dolejs I."/>
            <person name="Forster J."/>
            <person name="Miks M.H."/>
        </authorList>
    </citation>
    <scope>NUCLEOTIDE SEQUENCE [LARGE SCALE GENOMIC DNA]</scope>
    <source>
        <strain evidence="2 3">ATCC 700006</strain>
    </source>
</reference>
<comment type="caution">
    <text evidence="2">The sequence shown here is derived from an EMBL/GenBank/DDBJ whole genome shotgun (WGS) entry which is preliminary data.</text>
</comment>
<dbReference type="Gene3D" id="1.10.1760.20">
    <property type="match status" value="1"/>
</dbReference>
<dbReference type="STRING" id="907931.GCA_000165675_01656"/>
<sequence>MKYLSFTSPKLNTKTLTISGLLLALDILCYKISIGPSYFSLNMGFISTALLGYFLGPWLAGALEMLSDFLNFTLFGSGNFAFSFLIPAFLGGMLCGIFLHNKNRNSVSIAILNFLILIPISLILNTLLVAQIYHMSWEPLMVARLARSIILIFLQTIVLIYVLKHFDRLNVREKLY</sequence>
<feature type="transmembrane region" description="Helical" evidence="1">
    <location>
        <begin position="80"/>
        <end position="99"/>
    </location>
</feature>
<dbReference type="NCBIfam" id="TIGR04518">
    <property type="entry name" value="ECF_S_folT_fam"/>
    <property type="match status" value="1"/>
</dbReference>
<protein>
    <recommendedName>
        <fullName evidence="4">Folate family ECF transporter S component</fullName>
    </recommendedName>
</protein>
<dbReference type="GO" id="GO:0022857">
    <property type="term" value="F:transmembrane transporter activity"/>
    <property type="evidence" value="ECO:0007669"/>
    <property type="project" value="InterPro"/>
</dbReference>
<organism evidence="2 3">
    <name type="scientific">Leuconostoc fallax</name>
    <dbReference type="NCBI Taxonomy" id="1251"/>
    <lineage>
        <taxon>Bacteria</taxon>
        <taxon>Bacillati</taxon>
        <taxon>Bacillota</taxon>
        <taxon>Bacilli</taxon>
        <taxon>Lactobacillales</taxon>
        <taxon>Lactobacillaceae</taxon>
        <taxon>Leuconostoc</taxon>
    </lineage>
</organism>
<dbReference type="Pfam" id="PF12822">
    <property type="entry name" value="ECF_trnsprt"/>
    <property type="match status" value="1"/>
</dbReference>
<name>A0A4R5NAC3_9LACO</name>
<feature type="transmembrane region" description="Helical" evidence="1">
    <location>
        <begin position="15"/>
        <end position="32"/>
    </location>
</feature>
<evidence type="ECO:0000313" key="3">
    <source>
        <dbReference type="Proteomes" id="UP000295681"/>
    </source>
</evidence>
<evidence type="ECO:0000313" key="2">
    <source>
        <dbReference type="EMBL" id="TDG69439.1"/>
    </source>
</evidence>
<feature type="transmembrane region" description="Helical" evidence="1">
    <location>
        <begin position="39"/>
        <end position="60"/>
    </location>
</feature>
<dbReference type="InterPro" id="IPR024529">
    <property type="entry name" value="ECF_trnsprt_substrate-spec"/>
</dbReference>
<keyword evidence="1" id="KW-0472">Membrane</keyword>
<feature type="transmembrane region" description="Helical" evidence="1">
    <location>
        <begin position="111"/>
        <end position="133"/>
    </location>
</feature>
<dbReference type="InterPro" id="IPR030949">
    <property type="entry name" value="ECF_S_folate_fam"/>
</dbReference>
<accession>A0A4R5NAC3</accession>
<gene>
    <name evidence="2" type="ORF">C5L23_000901</name>
</gene>